<dbReference type="Proteomes" id="UP000019335">
    <property type="component" value="Chromosome 16"/>
</dbReference>
<feature type="region of interest" description="Disordered" evidence="1">
    <location>
        <begin position="277"/>
        <end position="382"/>
    </location>
</feature>
<keyword evidence="4" id="KW-1185">Reference proteome</keyword>
<evidence type="ECO:0000256" key="2">
    <source>
        <dbReference type="SAM" id="SignalP"/>
    </source>
</evidence>
<dbReference type="EMBL" id="AZIL01001543">
    <property type="protein sequence ID" value="EWM23675.1"/>
    <property type="molecule type" value="Genomic_DNA"/>
</dbReference>
<gene>
    <name evidence="3" type="ORF">Naga_100030g37</name>
</gene>
<accession>W7T9I8</accession>
<feature type="compositionally biased region" description="Low complexity" evidence="1">
    <location>
        <begin position="314"/>
        <end position="332"/>
    </location>
</feature>
<organism evidence="3 4">
    <name type="scientific">Nannochloropsis gaditana</name>
    <dbReference type="NCBI Taxonomy" id="72520"/>
    <lineage>
        <taxon>Eukaryota</taxon>
        <taxon>Sar</taxon>
        <taxon>Stramenopiles</taxon>
        <taxon>Ochrophyta</taxon>
        <taxon>Eustigmatophyceae</taxon>
        <taxon>Eustigmatales</taxon>
        <taxon>Monodopsidaceae</taxon>
        <taxon>Nannochloropsis</taxon>
    </lineage>
</organism>
<sequence>MGRAEASAVVLTIMTCLSGTSASISAPAFVMQPFTCHSRESLQLFRVRTRGAVPCFPQPAKSVMQAASGSGENSGSGNKDDLYYQRFMGMNEGEPTDDVRVAAEIADMDPSIIDSLRRGTPMDDKVKVSSSSGSPTASFFLGASGSGGGSSSVGSGGFLESMKKKAPSFSTRGAGSAGGAGGGMSGSPLRGTPDMMSTGPKVYIIPQNQEEAPLEIRSVAPGQRRNQKGVIAEIPGRSFPKRPRRVDLSEKMAEVKRSIQEAPTRLTEVQVQNLRNGAAINPNNPAGSGNPGVGAQGSPNQQGGNNMKNAGANSGQSQFSFPSFPVQPMPQQKSQQPFSSLAGAGTGRSRGSKRRGSLSGEFDAQGGMGRRNRNRGSPASQLQLPAWSRDWRVWVGGIAAVSFFMALVNSLSYRSELVVMDGSGLRGNRDWGHTLASTTLTPEHESSQTATVDDVLDNLFA</sequence>
<evidence type="ECO:0000313" key="3">
    <source>
        <dbReference type="EMBL" id="EWM23675.1"/>
    </source>
</evidence>
<protein>
    <submittedName>
        <fullName evidence="3">Uncharacterized protein</fullName>
    </submittedName>
</protein>
<dbReference type="OrthoDB" id="10406460at2759"/>
<proteinExistence type="predicted"/>
<evidence type="ECO:0000313" key="4">
    <source>
        <dbReference type="Proteomes" id="UP000019335"/>
    </source>
</evidence>
<dbReference type="AlphaFoldDB" id="W7T9I8"/>
<feature type="compositionally biased region" description="Low complexity" evidence="1">
    <location>
        <begin position="339"/>
        <end position="349"/>
    </location>
</feature>
<reference evidence="3 4" key="1">
    <citation type="journal article" date="2014" name="Mol. Plant">
        <title>Chromosome Scale Genome Assembly and Transcriptome Profiling of Nannochloropsis gaditana in Nitrogen Depletion.</title>
        <authorList>
            <person name="Corteggiani Carpinelli E."/>
            <person name="Telatin A."/>
            <person name="Vitulo N."/>
            <person name="Forcato C."/>
            <person name="D'Angelo M."/>
            <person name="Schiavon R."/>
            <person name="Vezzi A."/>
            <person name="Giacometti G.M."/>
            <person name="Morosinotto T."/>
            <person name="Valle G."/>
        </authorList>
    </citation>
    <scope>NUCLEOTIDE SEQUENCE [LARGE SCALE GENOMIC DNA]</scope>
    <source>
        <strain evidence="3 4">B-31</strain>
    </source>
</reference>
<comment type="caution">
    <text evidence="3">The sequence shown here is derived from an EMBL/GenBank/DDBJ whole genome shotgun (WGS) entry which is preliminary data.</text>
</comment>
<feature type="signal peptide" evidence="2">
    <location>
        <begin position="1"/>
        <end position="22"/>
    </location>
</feature>
<feature type="compositionally biased region" description="Low complexity" evidence="1">
    <location>
        <begin position="277"/>
        <end position="288"/>
    </location>
</feature>
<feature type="compositionally biased region" description="Gly residues" evidence="1">
    <location>
        <begin position="175"/>
        <end position="185"/>
    </location>
</feature>
<feature type="region of interest" description="Disordered" evidence="1">
    <location>
        <begin position="114"/>
        <end position="134"/>
    </location>
</feature>
<feature type="region of interest" description="Disordered" evidence="1">
    <location>
        <begin position="164"/>
        <end position="198"/>
    </location>
</feature>
<feature type="chain" id="PRO_5004903332" evidence="2">
    <location>
        <begin position="23"/>
        <end position="461"/>
    </location>
</feature>
<feature type="compositionally biased region" description="Polar residues" evidence="1">
    <location>
        <begin position="297"/>
        <end position="313"/>
    </location>
</feature>
<name>W7T9I8_9STRA</name>
<feature type="compositionally biased region" description="Basic and acidic residues" evidence="1">
    <location>
        <begin position="115"/>
        <end position="127"/>
    </location>
</feature>
<evidence type="ECO:0000256" key="1">
    <source>
        <dbReference type="SAM" id="MobiDB-lite"/>
    </source>
</evidence>
<keyword evidence="2" id="KW-0732">Signal</keyword>